<dbReference type="GO" id="GO:0043539">
    <property type="term" value="F:protein serine/threonine kinase activator activity"/>
    <property type="evidence" value="ECO:0007669"/>
    <property type="project" value="TreeGrafter"/>
</dbReference>
<proteinExistence type="inferred from homology"/>
<keyword evidence="3" id="KW-1185">Reference proteome</keyword>
<dbReference type="PANTHER" id="PTHR10182">
    <property type="entry name" value="CALCIUM-BINDING PROTEIN 39-RELATED"/>
    <property type="match status" value="1"/>
</dbReference>
<dbReference type="Proteomes" id="UP000657918">
    <property type="component" value="Chromosome 8"/>
</dbReference>
<dbReference type="SUPFAM" id="SSF48371">
    <property type="entry name" value="ARM repeat"/>
    <property type="match status" value="1"/>
</dbReference>
<evidence type="ECO:0000313" key="2">
    <source>
        <dbReference type="EMBL" id="KAF9678080.1"/>
    </source>
</evidence>
<dbReference type="Gene3D" id="1.25.10.10">
    <property type="entry name" value="Leucine-rich Repeat Variant"/>
    <property type="match status" value="1"/>
</dbReference>
<dbReference type="InterPro" id="IPR013878">
    <property type="entry name" value="Mo25"/>
</dbReference>
<evidence type="ECO:0000256" key="1">
    <source>
        <dbReference type="ARBA" id="ARBA00011012"/>
    </source>
</evidence>
<comment type="caution">
    <text evidence="2">The sequence shown here is derived from an EMBL/GenBank/DDBJ whole genome shotgun (WGS) entry which is preliminary data.</text>
</comment>
<dbReference type="EMBL" id="JADGMS010000008">
    <property type="protein sequence ID" value="KAF9678080.1"/>
    <property type="molecule type" value="Genomic_DNA"/>
</dbReference>
<dbReference type="InterPro" id="IPR011989">
    <property type="entry name" value="ARM-like"/>
</dbReference>
<name>A0A835MUM5_9ROSI</name>
<accession>A0A835MUM5</accession>
<dbReference type="Pfam" id="PF08569">
    <property type="entry name" value="Mo25"/>
    <property type="match status" value="1"/>
</dbReference>
<organism evidence="2 3">
    <name type="scientific">Salix dunnii</name>
    <dbReference type="NCBI Taxonomy" id="1413687"/>
    <lineage>
        <taxon>Eukaryota</taxon>
        <taxon>Viridiplantae</taxon>
        <taxon>Streptophyta</taxon>
        <taxon>Embryophyta</taxon>
        <taxon>Tracheophyta</taxon>
        <taxon>Spermatophyta</taxon>
        <taxon>Magnoliopsida</taxon>
        <taxon>eudicotyledons</taxon>
        <taxon>Gunneridae</taxon>
        <taxon>Pentapetalae</taxon>
        <taxon>rosids</taxon>
        <taxon>fabids</taxon>
        <taxon>Malpighiales</taxon>
        <taxon>Salicaceae</taxon>
        <taxon>Saliceae</taxon>
        <taxon>Salix</taxon>
    </lineage>
</organism>
<evidence type="ECO:0000313" key="3">
    <source>
        <dbReference type="Proteomes" id="UP000657918"/>
    </source>
</evidence>
<dbReference type="AlphaFoldDB" id="A0A835MUM5"/>
<sequence>MSFSFFMASCPKTPQEVLKAIKDNLMALDTKTVVGVKALEKALEEAEKNFVTLRCMICGDGEVELNMDQVLQLALEVCKEDVLALMIHKLPNLGWEARKDLVHCWSILLKQEVESRYCSVEYMENHFEFLVVCYDDKEIALNCGLMLGECIKFPTCKCTKVVVLKYGYGDSYALVIWPICKLHLHKTFVYFGILMR</sequence>
<reference evidence="2 3" key="1">
    <citation type="submission" date="2020-10" db="EMBL/GenBank/DDBJ databases">
        <title>Plant Genome Project.</title>
        <authorList>
            <person name="Zhang R.-G."/>
        </authorList>
    </citation>
    <scope>NUCLEOTIDE SEQUENCE [LARGE SCALE GENOMIC DNA]</scope>
    <source>
        <strain evidence="2">FAFU-HL-1</strain>
        <tissue evidence="2">Leaf</tissue>
    </source>
</reference>
<dbReference type="OrthoDB" id="609103at2759"/>
<dbReference type="GO" id="GO:0035556">
    <property type="term" value="P:intracellular signal transduction"/>
    <property type="evidence" value="ECO:0007669"/>
    <property type="project" value="TreeGrafter"/>
</dbReference>
<dbReference type="InterPro" id="IPR016024">
    <property type="entry name" value="ARM-type_fold"/>
</dbReference>
<protein>
    <submittedName>
        <fullName evidence="2">Uncharacterized protein</fullName>
    </submittedName>
</protein>
<gene>
    <name evidence="2" type="ORF">SADUNF_Sadunf08G0174700</name>
</gene>
<dbReference type="PANTHER" id="PTHR10182:SF3">
    <property type="entry name" value="PROTEIN MO25"/>
    <property type="match status" value="1"/>
</dbReference>
<comment type="similarity">
    <text evidence="1">Belongs to the Mo25 family.</text>
</comment>